<protein>
    <submittedName>
        <fullName evidence="1">Uncharacterized protein</fullName>
    </submittedName>
</protein>
<dbReference type="KEGG" id="bgok:Pr1d_34920"/>
<gene>
    <name evidence="1" type="ORF">Pr1d_34920</name>
</gene>
<evidence type="ECO:0000313" key="1">
    <source>
        <dbReference type="EMBL" id="QEG36183.1"/>
    </source>
</evidence>
<sequence>MPRRLSRPSLCENFRRQLNRVSEYRFSEVLHFWKGTHPSFPGKTRFAAGSTASSLAALVGWLCSLVGWGGTFTSPRSFQSFLGDSLVPCRPDSCAGIASTAAVDWRRVGLQASPPHRVSHFCCTGLVLSLIEFRSAHSICRTPRWLFPVSQDQRCLAVVDFQLRSIHSHSTTTGLSWWWLSTVTISWVPEISPTSA</sequence>
<organism evidence="1 2">
    <name type="scientific">Bythopirellula goksoeyrii</name>
    <dbReference type="NCBI Taxonomy" id="1400387"/>
    <lineage>
        <taxon>Bacteria</taxon>
        <taxon>Pseudomonadati</taxon>
        <taxon>Planctomycetota</taxon>
        <taxon>Planctomycetia</taxon>
        <taxon>Pirellulales</taxon>
        <taxon>Lacipirellulaceae</taxon>
        <taxon>Bythopirellula</taxon>
    </lineage>
</organism>
<reference evidence="1 2" key="1">
    <citation type="submission" date="2019-08" db="EMBL/GenBank/DDBJ databases">
        <title>Deep-cultivation of Planctomycetes and their phenomic and genomic characterization uncovers novel biology.</title>
        <authorList>
            <person name="Wiegand S."/>
            <person name="Jogler M."/>
            <person name="Boedeker C."/>
            <person name="Pinto D."/>
            <person name="Vollmers J."/>
            <person name="Rivas-Marin E."/>
            <person name="Kohn T."/>
            <person name="Peeters S.H."/>
            <person name="Heuer A."/>
            <person name="Rast P."/>
            <person name="Oberbeckmann S."/>
            <person name="Bunk B."/>
            <person name="Jeske O."/>
            <person name="Meyerdierks A."/>
            <person name="Storesund J.E."/>
            <person name="Kallscheuer N."/>
            <person name="Luecker S."/>
            <person name="Lage O.M."/>
            <person name="Pohl T."/>
            <person name="Merkel B.J."/>
            <person name="Hornburger P."/>
            <person name="Mueller R.-W."/>
            <person name="Bruemmer F."/>
            <person name="Labrenz M."/>
            <person name="Spormann A.M."/>
            <person name="Op den Camp H."/>
            <person name="Overmann J."/>
            <person name="Amann R."/>
            <person name="Jetten M.S.M."/>
            <person name="Mascher T."/>
            <person name="Medema M.H."/>
            <person name="Devos D.P."/>
            <person name="Kaster A.-K."/>
            <person name="Ovreas L."/>
            <person name="Rohde M."/>
            <person name="Galperin M.Y."/>
            <person name="Jogler C."/>
        </authorList>
    </citation>
    <scope>NUCLEOTIDE SEQUENCE [LARGE SCALE GENOMIC DNA]</scope>
    <source>
        <strain evidence="1 2">Pr1d</strain>
    </source>
</reference>
<evidence type="ECO:0000313" key="2">
    <source>
        <dbReference type="Proteomes" id="UP000323917"/>
    </source>
</evidence>
<keyword evidence="2" id="KW-1185">Reference proteome</keyword>
<accession>A0A5B9QQE3</accession>
<proteinExistence type="predicted"/>
<name>A0A5B9QQE3_9BACT</name>
<dbReference type="AlphaFoldDB" id="A0A5B9QQE3"/>
<dbReference type="Proteomes" id="UP000323917">
    <property type="component" value="Chromosome"/>
</dbReference>
<dbReference type="EMBL" id="CP042913">
    <property type="protein sequence ID" value="QEG36183.1"/>
    <property type="molecule type" value="Genomic_DNA"/>
</dbReference>